<evidence type="ECO:0000256" key="2">
    <source>
        <dbReference type="ARBA" id="ARBA00023235"/>
    </source>
</evidence>
<dbReference type="PANTHER" id="PTHR13774:SF17">
    <property type="entry name" value="PHENAZINE BIOSYNTHESIS-LIKE DOMAIN-CONTAINING PROTEIN"/>
    <property type="match status" value="1"/>
</dbReference>
<dbReference type="Gene3D" id="3.10.310.10">
    <property type="entry name" value="Diaminopimelate Epimerase, Chain A, domain 1"/>
    <property type="match status" value="2"/>
</dbReference>
<reference evidence="3" key="1">
    <citation type="submission" date="2023-03" db="EMBL/GenBank/DDBJ databases">
        <title>Massive genome expansion in bonnet fungi (Mycena s.s.) driven by repeated elements and novel gene families across ecological guilds.</title>
        <authorList>
            <consortium name="Lawrence Berkeley National Laboratory"/>
            <person name="Harder C.B."/>
            <person name="Miyauchi S."/>
            <person name="Viragh M."/>
            <person name="Kuo A."/>
            <person name="Thoen E."/>
            <person name="Andreopoulos B."/>
            <person name="Lu D."/>
            <person name="Skrede I."/>
            <person name="Drula E."/>
            <person name="Henrissat B."/>
            <person name="Morin E."/>
            <person name="Kohler A."/>
            <person name="Barry K."/>
            <person name="LaButti K."/>
            <person name="Morin E."/>
            <person name="Salamov A."/>
            <person name="Lipzen A."/>
            <person name="Mereny Z."/>
            <person name="Hegedus B."/>
            <person name="Baldrian P."/>
            <person name="Stursova M."/>
            <person name="Weitz H."/>
            <person name="Taylor A."/>
            <person name="Grigoriev I.V."/>
            <person name="Nagy L.G."/>
            <person name="Martin F."/>
            <person name="Kauserud H."/>
        </authorList>
    </citation>
    <scope>NUCLEOTIDE SEQUENCE</scope>
    <source>
        <strain evidence="3">9144</strain>
    </source>
</reference>
<organism evidence="3 4">
    <name type="scientific">Mycena pura</name>
    <dbReference type="NCBI Taxonomy" id="153505"/>
    <lineage>
        <taxon>Eukaryota</taxon>
        <taxon>Fungi</taxon>
        <taxon>Dikarya</taxon>
        <taxon>Basidiomycota</taxon>
        <taxon>Agaricomycotina</taxon>
        <taxon>Agaricomycetes</taxon>
        <taxon>Agaricomycetidae</taxon>
        <taxon>Agaricales</taxon>
        <taxon>Marasmiineae</taxon>
        <taxon>Mycenaceae</taxon>
        <taxon>Mycena</taxon>
    </lineage>
</organism>
<dbReference type="Pfam" id="PF02567">
    <property type="entry name" value="PhzC-PhzF"/>
    <property type="match status" value="1"/>
</dbReference>
<comment type="caution">
    <text evidence="3">The sequence shown here is derived from an EMBL/GenBank/DDBJ whole genome shotgun (WGS) entry which is preliminary data.</text>
</comment>
<sequence>MPYTFPFYVVAAFAKGPFQGNPAAVVFIDDVDLEKDTLAKMSVNFNQPMTSVVGSQIPSADEKVAAFNIRWFAMSTEVPLCGHALMAAARAIFERDLVADSVQVIEFARRIGKDVFEIRLPAATVLEAPAEDRPKVRAAITKAFGRDVAIKFIGVGAEGFKGYLLVELEEHENLGQCKVDANAFLETEYMINVITTASESSGGDELFVSRMFSPSVLPASFPEDAVCGSAHCLLVPYWHKKKGLIADQPFSAKQVSARGGDLGLFLDQNAGNIGLRGETFVMAEGQLHI</sequence>
<evidence type="ECO:0000256" key="1">
    <source>
        <dbReference type="ARBA" id="ARBA00008270"/>
    </source>
</evidence>
<dbReference type="GO" id="GO:0016853">
    <property type="term" value="F:isomerase activity"/>
    <property type="evidence" value="ECO:0007669"/>
    <property type="project" value="UniProtKB-KW"/>
</dbReference>
<evidence type="ECO:0008006" key="5">
    <source>
        <dbReference type="Google" id="ProtNLM"/>
    </source>
</evidence>
<dbReference type="Proteomes" id="UP001219525">
    <property type="component" value="Unassembled WGS sequence"/>
</dbReference>
<dbReference type="AlphaFoldDB" id="A0AAD6V384"/>
<keyword evidence="2" id="KW-0413">Isomerase</keyword>
<gene>
    <name evidence="3" type="ORF">GGX14DRAFT_536246</name>
</gene>
<dbReference type="PIRSF" id="PIRSF016184">
    <property type="entry name" value="PhzC_PhzF"/>
    <property type="match status" value="1"/>
</dbReference>
<evidence type="ECO:0000313" key="3">
    <source>
        <dbReference type="EMBL" id="KAJ7201341.1"/>
    </source>
</evidence>
<dbReference type="InterPro" id="IPR003719">
    <property type="entry name" value="Phenazine_PhzF-like"/>
</dbReference>
<dbReference type="SUPFAM" id="SSF54506">
    <property type="entry name" value="Diaminopimelate epimerase-like"/>
    <property type="match status" value="1"/>
</dbReference>
<evidence type="ECO:0000313" key="4">
    <source>
        <dbReference type="Proteomes" id="UP001219525"/>
    </source>
</evidence>
<keyword evidence="4" id="KW-1185">Reference proteome</keyword>
<proteinExistence type="inferred from homology"/>
<dbReference type="EMBL" id="JARJCW010000059">
    <property type="protein sequence ID" value="KAJ7201341.1"/>
    <property type="molecule type" value="Genomic_DNA"/>
</dbReference>
<name>A0AAD6V384_9AGAR</name>
<dbReference type="GO" id="GO:0005737">
    <property type="term" value="C:cytoplasm"/>
    <property type="evidence" value="ECO:0007669"/>
    <property type="project" value="TreeGrafter"/>
</dbReference>
<dbReference type="PANTHER" id="PTHR13774">
    <property type="entry name" value="PHENAZINE BIOSYNTHESIS PROTEIN"/>
    <property type="match status" value="1"/>
</dbReference>
<comment type="similarity">
    <text evidence="1">Belongs to the PhzF family.</text>
</comment>
<protein>
    <recommendedName>
        <fullName evidence="5">Diaminopimelate epimerase-like protein</fullName>
    </recommendedName>
</protein>
<accession>A0AAD6V384</accession>